<reference evidence="2" key="1">
    <citation type="submission" date="2018-06" db="EMBL/GenBank/DDBJ databases">
        <authorList>
            <consortium name="Pathogen Informatics"/>
            <person name="Doyle S."/>
        </authorList>
    </citation>
    <scope>NUCLEOTIDE SEQUENCE</scope>
    <source>
        <strain evidence="2">NCTC13307</strain>
    </source>
</reference>
<dbReference type="EMBL" id="UFWD01000001">
    <property type="protein sequence ID" value="SUY20822.1"/>
    <property type="molecule type" value="Genomic_DNA"/>
</dbReference>
<gene>
    <name evidence="2" type="ORF">NCTC13307_00361</name>
</gene>
<sequence length="266" mass="30494">MNQRTDRQREFLLECLSDKSVSNRETVLSLLRKLELTDVELDKITNLLSLKTSSIRQTVIKILLEQDDSNLENIASSLIKSSNSQKCLGGLEIVNLLKDNTARQELYNKLVLLIEDTDKSKKNTSQVQILIDNLLGKAKNDYCKENGFGIYNPENKVQIPEQFDFKDDSNSSSKLNKIISNISLSTREDSVSVATKKEAKKILDTDINKIIKVYEKFDELITENADYEYEVERWSGNVDKVLLGYSTYNLTPIKYKFLMILLIIIH</sequence>
<accession>A0A381I695</accession>
<dbReference type="AlphaFoldDB" id="A0A381I695"/>
<dbReference type="Pfam" id="PF18991">
    <property type="entry name" value="DUF5724"/>
    <property type="match status" value="1"/>
</dbReference>
<evidence type="ECO:0000313" key="2">
    <source>
        <dbReference type="EMBL" id="SUY20822.1"/>
    </source>
</evidence>
<organism evidence="2">
    <name type="scientific">Clostridioides difficile</name>
    <name type="common">Peptoclostridium difficile</name>
    <dbReference type="NCBI Taxonomy" id="1496"/>
    <lineage>
        <taxon>Bacteria</taxon>
        <taxon>Bacillati</taxon>
        <taxon>Bacillota</taxon>
        <taxon>Clostridia</taxon>
        <taxon>Peptostreptococcales</taxon>
        <taxon>Peptostreptococcaceae</taxon>
        <taxon>Clostridioides</taxon>
    </lineage>
</organism>
<dbReference type="InterPro" id="IPR043782">
    <property type="entry name" value="DUF5724"/>
</dbReference>
<feature type="domain" description="DUF5724" evidence="1">
    <location>
        <begin position="3"/>
        <end position="256"/>
    </location>
</feature>
<protein>
    <recommendedName>
        <fullName evidence="1">DUF5724 domain-containing protein</fullName>
    </recommendedName>
</protein>
<proteinExistence type="predicted"/>
<name>A0A381I695_CLODI</name>
<evidence type="ECO:0000259" key="1">
    <source>
        <dbReference type="Pfam" id="PF18991"/>
    </source>
</evidence>